<dbReference type="AlphaFoldDB" id="A0A507FIW8"/>
<evidence type="ECO:0000313" key="1">
    <source>
        <dbReference type="EMBL" id="TPX76162.1"/>
    </source>
</evidence>
<proteinExistence type="predicted"/>
<organism evidence="1 2">
    <name type="scientific">Chytriomyces confervae</name>
    <dbReference type="NCBI Taxonomy" id="246404"/>
    <lineage>
        <taxon>Eukaryota</taxon>
        <taxon>Fungi</taxon>
        <taxon>Fungi incertae sedis</taxon>
        <taxon>Chytridiomycota</taxon>
        <taxon>Chytridiomycota incertae sedis</taxon>
        <taxon>Chytridiomycetes</taxon>
        <taxon>Chytridiales</taxon>
        <taxon>Chytriomycetaceae</taxon>
        <taxon>Chytriomyces</taxon>
    </lineage>
</organism>
<dbReference type="GO" id="GO:0016977">
    <property type="term" value="F:chitosanase activity"/>
    <property type="evidence" value="ECO:0007669"/>
    <property type="project" value="InterPro"/>
</dbReference>
<dbReference type="GO" id="GO:0005576">
    <property type="term" value="C:extracellular region"/>
    <property type="evidence" value="ECO:0007669"/>
    <property type="project" value="InterPro"/>
</dbReference>
<dbReference type="Gene3D" id="1.20.141.10">
    <property type="entry name" value="Chitosanase, subunit A, domain 1"/>
    <property type="match status" value="1"/>
</dbReference>
<protein>
    <submittedName>
        <fullName evidence="1">Chitosanase</fullName>
    </submittedName>
</protein>
<dbReference type="GO" id="GO:0005975">
    <property type="term" value="P:carbohydrate metabolic process"/>
    <property type="evidence" value="ECO:0007669"/>
    <property type="project" value="InterPro"/>
</dbReference>
<evidence type="ECO:0000313" key="2">
    <source>
        <dbReference type="Proteomes" id="UP000320333"/>
    </source>
</evidence>
<dbReference type="SUPFAM" id="SSF53955">
    <property type="entry name" value="Lysozyme-like"/>
    <property type="match status" value="1"/>
</dbReference>
<dbReference type="Gene3D" id="3.30.386.10">
    <property type="entry name" value="Chitosanase, subunit A, domain 2"/>
    <property type="match status" value="1"/>
</dbReference>
<dbReference type="EMBL" id="QEAP01000055">
    <property type="protein sequence ID" value="TPX76162.1"/>
    <property type="molecule type" value="Genomic_DNA"/>
</dbReference>
<dbReference type="InterPro" id="IPR023346">
    <property type="entry name" value="Lysozyme-like_dom_sf"/>
</dbReference>
<keyword evidence="2" id="KW-1185">Reference proteome</keyword>
<gene>
    <name evidence="1" type="ORF">CcCBS67573_g02568</name>
</gene>
<dbReference type="InterPro" id="IPR000400">
    <property type="entry name" value="Glyco_hydro_46"/>
</dbReference>
<name>A0A507FIW8_9FUNG</name>
<dbReference type="Proteomes" id="UP000320333">
    <property type="component" value="Unassembled WGS sequence"/>
</dbReference>
<sequence>MATTEFCYGVYQGPGGIGSSGWLDYINCRDSRPTASINTNWPPAGCPASPPPAPDLSWSNAGPLSFPSNLDGGYGTPLTQLQAYGIMSLVWVAENSEGNLDGVVPWYKAYSYIQNIGDGRGFTTNIVGFCSGTGDLLVFLQNLQKISPCHPLTKYIPDVQLLFNGDLTGLEGFPQLVLAYGGGPNASGVIVPHMMPLFLTRVLTFQGDGPIDPAYVEATWTTLTNSGDGGYWGAAMDYSRKYHLSLPISKGQLYDIALNSGISGLDTVINRVGTAPPTPETSGQDAEVKWLLNLQSEWLNYIAENPSIDDGQLDRGLMWQHLVDPSKTQKNGRGQVGANNNVPILDLAFPFSVNCYGSTFNIQAPEVAPRPSTTPTMPATSKITTRTTVFQTPVISTATIPSATPSKTAPFPATTIKSTFSTRSRRTKSSSRTTTSKKSSAVTLAVSKPSSSRIQATSTGVGVGVSNGAACTQFGQWACSNVCICNYTDTADGFALVWYCSEKDAFCTV</sequence>
<dbReference type="Pfam" id="PF01374">
    <property type="entry name" value="Glyco_hydro_46"/>
    <property type="match status" value="1"/>
</dbReference>
<comment type="caution">
    <text evidence="1">The sequence shown here is derived from an EMBL/GenBank/DDBJ whole genome shotgun (WGS) entry which is preliminary data.</text>
</comment>
<dbReference type="OrthoDB" id="76114at2759"/>
<reference evidence="1 2" key="1">
    <citation type="journal article" date="2019" name="Sci. Rep.">
        <title>Comparative genomics of chytrid fungi reveal insights into the obligate biotrophic and pathogenic lifestyle of Synchytrium endobioticum.</title>
        <authorList>
            <person name="van de Vossenberg B.T.L.H."/>
            <person name="Warris S."/>
            <person name="Nguyen H.D.T."/>
            <person name="van Gent-Pelzer M.P.E."/>
            <person name="Joly D.L."/>
            <person name="van de Geest H.C."/>
            <person name="Bonants P.J.M."/>
            <person name="Smith D.S."/>
            <person name="Levesque C.A."/>
            <person name="van der Lee T.A.J."/>
        </authorList>
    </citation>
    <scope>NUCLEOTIDE SEQUENCE [LARGE SCALE GENOMIC DNA]</scope>
    <source>
        <strain evidence="1 2">CBS 675.73</strain>
    </source>
</reference>
<accession>A0A507FIW8</accession>
<dbReference type="InterPro" id="IPR023099">
    <property type="entry name" value="Glyco_hydro_46_N"/>
</dbReference>